<accession>A0A1Y5F438</accession>
<organism evidence="2 3">
    <name type="scientific">Halobacteriovorax marinus</name>
    <dbReference type="NCBI Taxonomy" id="97084"/>
    <lineage>
        <taxon>Bacteria</taxon>
        <taxon>Pseudomonadati</taxon>
        <taxon>Bdellovibrionota</taxon>
        <taxon>Bacteriovoracia</taxon>
        <taxon>Bacteriovoracales</taxon>
        <taxon>Halobacteriovoraceae</taxon>
        <taxon>Halobacteriovorax</taxon>
    </lineage>
</organism>
<protein>
    <recommendedName>
        <fullName evidence="4">Solute-binding protein family 3/N-terminal domain-containing protein</fullName>
    </recommendedName>
</protein>
<evidence type="ECO:0000256" key="1">
    <source>
        <dbReference type="SAM" id="SignalP"/>
    </source>
</evidence>
<feature type="chain" id="PRO_5012734733" description="Solute-binding protein family 3/N-terminal domain-containing protein" evidence="1">
    <location>
        <begin position="17"/>
        <end position="294"/>
    </location>
</feature>
<name>A0A1Y5F438_9BACT</name>
<dbReference type="SUPFAM" id="SSF53850">
    <property type="entry name" value="Periplasmic binding protein-like II"/>
    <property type="match status" value="1"/>
</dbReference>
<dbReference type="Proteomes" id="UP000196531">
    <property type="component" value="Unassembled WGS sequence"/>
</dbReference>
<evidence type="ECO:0000313" key="3">
    <source>
        <dbReference type="Proteomes" id="UP000196531"/>
    </source>
</evidence>
<evidence type="ECO:0008006" key="4">
    <source>
        <dbReference type="Google" id="ProtNLM"/>
    </source>
</evidence>
<keyword evidence="1" id="KW-0732">Signal</keyword>
<dbReference type="AlphaFoldDB" id="A0A1Y5F438"/>
<reference evidence="3" key="1">
    <citation type="journal article" date="2017" name="Proc. Natl. Acad. Sci. U.S.A.">
        <title>Simulation of Deepwater Horizon oil plume reveals substrate specialization within a complex community of hydrocarbon-degraders.</title>
        <authorList>
            <person name="Hu P."/>
            <person name="Dubinsky E.A."/>
            <person name="Probst A.J."/>
            <person name="Wang J."/>
            <person name="Sieber C.M.K."/>
            <person name="Tom L.M."/>
            <person name="Gardinali P."/>
            <person name="Banfield J.F."/>
            <person name="Atlas R.M."/>
            <person name="Andersen G.L."/>
        </authorList>
    </citation>
    <scope>NUCLEOTIDE SEQUENCE [LARGE SCALE GENOMIC DNA]</scope>
</reference>
<comment type="caution">
    <text evidence="2">The sequence shown here is derived from an EMBL/GenBank/DDBJ whole genome shotgun (WGS) entry which is preliminary data.</text>
</comment>
<evidence type="ECO:0000313" key="2">
    <source>
        <dbReference type="EMBL" id="OUR95234.1"/>
    </source>
</evidence>
<feature type="signal peptide" evidence="1">
    <location>
        <begin position="1"/>
        <end position="16"/>
    </location>
</feature>
<dbReference type="Gene3D" id="3.40.190.10">
    <property type="entry name" value="Periplasmic binding protein-like II"/>
    <property type="match status" value="2"/>
</dbReference>
<dbReference type="EMBL" id="MAAO01000008">
    <property type="protein sequence ID" value="OUR95234.1"/>
    <property type="molecule type" value="Genomic_DNA"/>
</dbReference>
<gene>
    <name evidence="2" type="ORF">A9Q84_15440</name>
</gene>
<sequence>MKLAIFLLFFSFTINALDQKPLVVIYPAPQSEKDTRRPEVKELIKLALEATKDTHGPYILKKSSQYMNIKRQERELKNSKNINIAWFDTTEEKNNKLLPIEIPMQMGIVGYRVLLVQEKFKKKFEKVSNIEDLRKLKNGLMKSWNNYDIFNYNNLPIALGNNYEGLFLKLRNGHFDYFSRGLNEAYKELQDRPSLQKDLVVDKNISLYYKHYNFLYTSKKNIALNERIKKGLKLIIKNGIFYKVFCKFNRKYIEQSNLSNRTLIELYNPIIPKSLVLDKSLIFSPKNNICSTKK</sequence>
<proteinExistence type="predicted"/>